<keyword evidence="2" id="KW-1185">Reference proteome</keyword>
<organism evidence="1 2">
    <name type="scientific">Sinorhizobium phage phiM9</name>
    <dbReference type="NCBI Taxonomy" id="1636182"/>
    <lineage>
        <taxon>Viruses</taxon>
        <taxon>Duplodnaviria</taxon>
        <taxon>Heunggongvirae</taxon>
        <taxon>Uroviricota</taxon>
        <taxon>Caudoviricetes</taxon>
        <taxon>Pootjesviridae</taxon>
        <taxon>Emnonavirus</taxon>
        <taxon>Emnonavirus phiM9</taxon>
    </lineage>
</organism>
<dbReference type="Proteomes" id="UP000033804">
    <property type="component" value="Segment"/>
</dbReference>
<accession>A0A0F6R7P9</accession>
<dbReference type="EMBL" id="KP881232">
    <property type="protein sequence ID" value="AKE44838.1"/>
    <property type="molecule type" value="Genomic_DNA"/>
</dbReference>
<protein>
    <submittedName>
        <fullName evidence="1">Uncharacterized protein</fullName>
    </submittedName>
</protein>
<name>A0A0F6R7P9_9CAUD</name>
<dbReference type="GeneID" id="26517890"/>
<dbReference type="KEGG" id="vg:26517890"/>
<dbReference type="RefSeq" id="YP_009189592.1">
    <property type="nucleotide sequence ID" value="NC_028676.1"/>
</dbReference>
<sequence length="68" mass="8645">MRVERPDDWKKYWDWDGKSKSFTFPIFYPFSDVWIMYKNDGTKEFFEVPNDEYMEEYNRRRALRENEN</sequence>
<gene>
    <name evidence="1" type="ORF">Sm_phiM9_211</name>
</gene>
<evidence type="ECO:0000313" key="1">
    <source>
        <dbReference type="EMBL" id="AKE44838.1"/>
    </source>
</evidence>
<reference evidence="2" key="2">
    <citation type="submission" date="2015-03" db="EMBL/GenBank/DDBJ databases">
        <title>The genome and structure of Sinorhizobium meliloti phage phiM9.</title>
        <authorList>
            <person name="Johnson M.C."/>
            <person name="Tatum K.B."/>
            <person name="Lynn J.S."/>
            <person name="Brewer T.E."/>
            <person name="Washburn B.K."/>
            <person name="Stroupe M.E."/>
            <person name="Jones K.M."/>
        </authorList>
    </citation>
    <scope>NUCLEOTIDE SEQUENCE [LARGE SCALE GENOMIC DNA]</scope>
</reference>
<reference evidence="1 2" key="1">
    <citation type="journal article" date="2015" name="J. Virol.">
        <title>Sinorhizobium meliloti Phage ?M9 Defines a New Group of T4 Superfamily Phages with Unusual Genomic Features but a Common T=16 Capsid.</title>
        <authorList>
            <person name="Johnson M.C."/>
            <person name="Tatum K.B."/>
            <person name="Lynn J.S."/>
            <person name="Brewer T.E."/>
            <person name="Lu S."/>
            <person name="Washburn B.K."/>
            <person name="Stroupe M.E."/>
            <person name="Jones K.M."/>
        </authorList>
    </citation>
    <scope>NUCLEOTIDE SEQUENCE [LARGE SCALE GENOMIC DNA]</scope>
</reference>
<evidence type="ECO:0000313" key="2">
    <source>
        <dbReference type="Proteomes" id="UP000033804"/>
    </source>
</evidence>
<proteinExistence type="predicted"/>